<dbReference type="EMBL" id="JAIWYP010000004">
    <property type="protein sequence ID" value="KAH3835108.1"/>
    <property type="molecule type" value="Genomic_DNA"/>
</dbReference>
<evidence type="ECO:0000313" key="1">
    <source>
        <dbReference type="EMBL" id="KAH3835108.1"/>
    </source>
</evidence>
<reference evidence="1" key="2">
    <citation type="submission" date="2020-11" db="EMBL/GenBank/DDBJ databases">
        <authorList>
            <person name="McCartney M.A."/>
            <person name="Auch B."/>
            <person name="Kono T."/>
            <person name="Mallez S."/>
            <person name="Becker A."/>
            <person name="Gohl D.M."/>
            <person name="Silverstein K.A.T."/>
            <person name="Koren S."/>
            <person name="Bechman K.B."/>
            <person name="Herman A."/>
            <person name="Abrahante J.E."/>
            <person name="Garbe J."/>
        </authorList>
    </citation>
    <scope>NUCLEOTIDE SEQUENCE</scope>
    <source>
        <strain evidence="1">Duluth1</strain>
        <tissue evidence="1">Whole animal</tissue>
    </source>
</reference>
<reference evidence="1" key="1">
    <citation type="journal article" date="2019" name="bioRxiv">
        <title>The Genome of the Zebra Mussel, Dreissena polymorpha: A Resource for Invasive Species Research.</title>
        <authorList>
            <person name="McCartney M.A."/>
            <person name="Auch B."/>
            <person name="Kono T."/>
            <person name="Mallez S."/>
            <person name="Zhang Y."/>
            <person name="Obille A."/>
            <person name="Becker A."/>
            <person name="Abrahante J.E."/>
            <person name="Garbe J."/>
            <person name="Badalamenti J.P."/>
            <person name="Herman A."/>
            <person name="Mangelson H."/>
            <person name="Liachko I."/>
            <person name="Sullivan S."/>
            <person name="Sone E.D."/>
            <person name="Koren S."/>
            <person name="Silverstein K.A.T."/>
            <person name="Beckman K.B."/>
            <person name="Gohl D.M."/>
        </authorList>
    </citation>
    <scope>NUCLEOTIDE SEQUENCE</scope>
    <source>
        <strain evidence="1">Duluth1</strain>
        <tissue evidence="1">Whole animal</tissue>
    </source>
</reference>
<keyword evidence="2" id="KW-1185">Reference proteome</keyword>
<dbReference type="Proteomes" id="UP000828390">
    <property type="component" value="Unassembled WGS sequence"/>
</dbReference>
<organism evidence="1 2">
    <name type="scientific">Dreissena polymorpha</name>
    <name type="common">Zebra mussel</name>
    <name type="synonym">Mytilus polymorpha</name>
    <dbReference type="NCBI Taxonomy" id="45954"/>
    <lineage>
        <taxon>Eukaryota</taxon>
        <taxon>Metazoa</taxon>
        <taxon>Spiralia</taxon>
        <taxon>Lophotrochozoa</taxon>
        <taxon>Mollusca</taxon>
        <taxon>Bivalvia</taxon>
        <taxon>Autobranchia</taxon>
        <taxon>Heteroconchia</taxon>
        <taxon>Euheterodonta</taxon>
        <taxon>Imparidentia</taxon>
        <taxon>Neoheterodontei</taxon>
        <taxon>Myida</taxon>
        <taxon>Dreissenoidea</taxon>
        <taxon>Dreissenidae</taxon>
        <taxon>Dreissena</taxon>
    </lineage>
</organism>
<accession>A0A9D4QKZ9</accession>
<gene>
    <name evidence="1" type="ORF">DPMN_108451</name>
</gene>
<dbReference type="AlphaFoldDB" id="A0A9D4QKZ9"/>
<sequence length="113" mass="13744">MFHDYWANYVTFRVIKRFHLFVWSFRYTENCPESAGHVFKWSGAIFQNLQRYHLNNLSEQKKNIIRRNVLSKFNEEWIKNVVTFRVFMRKIALPLEILSFKGQDSFSNFVQIS</sequence>
<comment type="caution">
    <text evidence="1">The sequence shown here is derived from an EMBL/GenBank/DDBJ whole genome shotgun (WGS) entry which is preliminary data.</text>
</comment>
<name>A0A9D4QKZ9_DREPO</name>
<evidence type="ECO:0000313" key="2">
    <source>
        <dbReference type="Proteomes" id="UP000828390"/>
    </source>
</evidence>
<proteinExistence type="predicted"/>
<protein>
    <submittedName>
        <fullName evidence="1">Uncharacterized protein</fullName>
    </submittedName>
</protein>